<protein>
    <submittedName>
        <fullName evidence="1">Multimeric flavodoxin WrbA</fullName>
    </submittedName>
</protein>
<evidence type="ECO:0000313" key="1">
    <source>
        <dbReference type="EMBL" id="KEF32878.1"/>
    </source>
</evidence>
<gene>
    <name evidence="1" type="ORF">D777_00440</name>
</gene>
<reference evidence="1 2" key="1">
    <citation type="submission" date="2012-12" db="EMBL/GenBank/DDBJ databases">
        <title>Genome assembly of Marinobacter sp. AK21.</title>
        <authorList>
            <person name="Khatri I."/>
            <person name="Kumar R."/>
            <person name="Vaidya B."/>
            <person name="Subramanian S."/>
            <person name="Pinnaka A."/>
        </authorList>
    </citation>
    <scope>NUCLEOTIDE SEQUENCE [LARGE SCALE GENOMIC DNA]</scope>
    <source>
        <strain evidence="1 2">AK21</strain>
    </source>
</reference>
<evidence type="ECO:0000313" key="2">
    <source>
        <dbReference type="Proteomes" id="UP000035057"/>
    </source>
</evidence>
<dbReference type="EMBL" id="ANIE01000002">
    <property type="protein sequence ID" value="KEF32878.1"/>
    <property type="molecule type" value="Genomic_DNA"/>
</dbReference>
<sequence>MADRKKLLIVAHAPSPNTLRLREAVEQGALHEDIENVDVVTLAPLDAGPDDVLACDAIILGTTENLGYMSGALKDFFDRSYYPCLEKTQGLPFAFYIRAGHDGTGTRRAIESITTGLRWKLSQDPLLCRGEYSDTFEEQCQELGMYMAASLDAGLI</sequence>
<dbReference type="GO" id="GO:0016655">
    <property type="term" value="F:oxidoreductase activity, acting on NAD(P)H, quinone or similar compound as acceptor"/>
    <property type="evidence" value="ECO:0007669"/>
    <property type="project" value="UniProtKB-ARBA"/>
</dbReference>
<name>A0A072N7A9_9GAMM</name>
<dbReference type="InterPro" id="IPR029039">
    <property type="entry name" value="Flavoprotein-like_sf"/>
</dbReference>
<dbReference type="Proteomes" id="UP000035057">
    <property type="component" value="Unassembled WGS sequence"/>
</dbReference>
<accession>A0A072N7A9</accession>
<keyword evidence="2" id="KW-1185">Reference proteome</keyword>
<dbReference type="STRING" id="1137280.D777_00440"/>
<comment type="caution">
    <text evidence="1">The sequence shown here is derived from an EMBL/GenBank/DDBJ whole genome shotgun (WGS) entry which is preliminary data.</text>
</comment>
<dbReference type="RefSeq" id="WP_036127988.1">
    <property type="nucleotide sequence ID" value="NZ_ANIE01000002.1"/>
</dbReference>
<dbReference type="OrthoDB" id="5736081at2"/>
<organism evidence="1 2">
    <name type="scientific">Marinobacter nitratireducens</name>
    <dbReference type="NCBI Taxonomy" id="1137280"/>
    <lineage>
        <taxon>Bacteria</taxon>
        <taxon>Pseudomonadati</taxon>
        <taxon>Pseudomonadota</taxon>
        <taxon>Gammaproteobacteria</taxon>
        <taxon>Pseudomonadales</taxon>
        <taxon>Marinobacteraceae</taxon>
        <taxon>Marinobacter</taxon>
    </lineage>
</organism>
<dbReference type="PATRIC" id="fig|1137280.3.peg.257"/>
<proteinExistence type="predicted"/>
<dbReference type="SUPFAM" id="SSF52218">
    <property type="entry name" value="Flavoproteins"/>
    <property type="match status" value="1"/>
</dbReference>
<dbReference type="AlphaFoldDB" id="A0A072N7A9"/>
<dbReference type="Gene3D" id="3.40.50.360">
    <property type="match status" value="1"/>
</dbReference>